<organism evidence="1 2">
    <name type="scientific">Metallosphaera tengchongensis</name>
    <dbReference type="NCBI Taxonomy" id="1532350"/>
    <lineage>
        <taxon>Archaea</taxon>
        <taxon>Thermoproteota</taxon>
        <taxon>Thermoprotei</taxon>
        <taxon>Sulfolobales</taxon>
        <taxon>Sulfolobaceae</taxon>
        <taxon>Metallosphaera</taxon>
    </lineage>
</organism>
<dbReference type="Proteomes" id="UP000509301">
    <property type="component" value="Chromosome"/>
</dbReference>
<evidence type="ECO:0000313" key="1">
    <source>
        <dbReference type="EMBL" id="QKR00928.1"/>
    </source>
</evidence>
<gene>
    <name evidence="1" type="ORF">GWK48_01280</name>
</gene>
<dbReference type="OrthoDB" id="382541at2157"/>
<dbReference type="InterPro" id="IPR013041">
    <property type="entry name" value="Clathrin_app_Ig-like_sf"/>
</dbReference>
<keyword evidence="2" id="KW-1185">Reference proteome</keyword>
<dbReference type="SUPFAM" id="SSF49348">
    <property type="entry name" value="Clathrin adaptor appendage domain"/>
    <property type="match status" value="1"/>
</dbReference>
<dbReference type="AlphaFoldDB" id="A0A6N0NZZ1"/>
<evidence type="ECO:0000313" key="2">
    <source>
        <dbReference type="Proteomes" id="UP000509301"/>
    </source>
</evidence>
<proteinExistence type="predicted"/>
<name>A0A6N0NZZ1_9CREN</name>
<accession>A0A6N0NZZ1</accession>
<dbReference type="KEGG" id="mten:GWK48_01280"/>
<dbReference type="EMBL" id="CP049074">
    <property type="protein sequence ID" value="QKR00928.1"/>
    <property type="molecule type" value="Genomic_DNA"/>
</dbReference>
<reference evidence="1 2" key="1">
    <citation type="submission" date="2020-02" db="EMBL/GenBank/DDBJ databases">
        <title>Comparative genome analysis reveals the metabolism and evolution of the thermophilic archaeal genus Metallosphaera.</title>
        <authorList>
            <person name="Jiang C."/>
        </authorList>
    </citation>
    <scope>NUCLEOTIDE SEQUENCE [LARGE SCALE GENOMIC DNA]</scope>
    <source>
        <strain evidence="1 2">Ric-A</strain>
    </source>
</reference>
<protein>
    <submittedName>
        <fullName evidence="1">Uncharacterized protein</fullName>
    </submittedName>
</protein>
<sequence>MVLVLVLVAVALTLSVSLIGFSLFRNYGAQNIIAVRGEPSIVSQGGKYILNLTLQNQGTTTILIESVSIGANVVNTTVFSLPGGSIQTLHIYLNVGYLPSNTDIQVAIKTSSQLEPVFYTYAVVS</sequence>